<evidence type="ECO:0000256" key="3">
    <source>
        <dbReference type="ARBA" id="ARBA00022553"/>
    </source>
</evidence>
<dbReference type="AlphaFoldDB" id="A0A402A9F0"/>
<evidence type="ECO:0000256" key="8">
    <source>
        <dbReference type="ARBA" id="ARBA00023012"/>
    </source>
</evidence>
<dbReference type="FunFam" id="3.30.565.10:FF:000006">
    <property type="entry name" value="Sensor histidine kinase WalK"/>
    <property type="match status" value="1"/>
</dbReference>
<dbReference type="SMART" id="SM00388">
    <property type="entry name" value="HisKA"/>
    <property type="match status" value="2"/>
</dbReference>
<comment type="catalytic activity">
    <reaction evidence="1">
        <text>ATP + protein L-histidine = ADP + protein N-phospho-L-histidine.</text>
        <dbReference type="EC" id="2.7.13.3"/>
    </reaction>
</comment>
<dbReference type="CDD" id="cd00082">
    <property type="entry name" value="HisKA"/>
    <property type="match status" value="2"/>
</dbReference>
<organism evidence="13 14">
    <name type="scientific">Tengunoibacter tsumagoiensis</name>
    <dbReference type="NCBI Taxonomy" id="2014871"/>
    <lineage>
        <taxon>Bacteria</taxon>
        <taxon>Bacillati</taxon>
        <taxon>Chloroflexota</taxon>
        <taxon>Ktedonobacteria</taxon>
        <taxon>Ktedonobacterales</taxon>
        <taxon>Dictyobacteraceae</taxon>
        <taxon>Tengunoibacter</taxon>
    </lineage>
</organism>
<evidence type="ECO:0000313" key="13">
    <source>
        <dbReference type="EMBL" id="GCE15585.1"/>
    </source>
</evidence>
<dbReference type="Gene3D" id="3.30.450.20">
    <property type="entry name" value="PAS domain"/>
    <property type="match status" value="2"/>
</dbReference>
<dbReference type="PROSITE" id="PS50109">
    <property type="entry name" value="HIS_KIN"/>
    <property type="match status" value="2"/>
</dbReference>
<feature type="domain" description="Histidine kinase" evidence="11">
    <location>
        <begin position="874"/>
        <end position="1090"/>
    </location>
</feature>
<dbReference type="InterPro" id="IPR036890">
    <property type="entry name" value="HATPase_C_sf"/>
</dbReference>
<dbReference type="InterPro" id="IPR036097">
    <property type="entry name" value="HisK_dim/P_sf"/>
</dbReference>
<dbReference type="GO" id="GO:0000155">
    <property type="term" value="F:phosphorelay sensor kinase activity"/>
    <property type="evidence" value="ECO:0007669"/>
    <property type="project" value="InterPro"/>
</dbReference>
<dbReference type="Proteomes" id="UP000287352">
    <property type="component" value="Unassembled WGS sequence"/>
</dbReference>
<reference evidence="14" key="1">
    <citation type="submission" date="2018-12" db="EMBL/GenBank/DDBJ databases">
        <title>Tengunoibacter tsumagoiensis gen. nov., sp. nov., Dictyobacter kobayashii sp. nov., D. alpinus sp. nov., and D. joshuensis sp. nov. and description of Dictyobacteraceae fam. nov. within the order Ktedonobacterales isolated from Tengu-no-mugimeshi.</title>
        <authorList>
            <person name="Wang C.M."/>
            <person name="Zheng Y."/>
            <person name="Sakai Y."/>
            <person name="Toyoda A."/>
            <person name="Minakuchi Y."/>
            <person name="Abe K."/>
            <person name="Yokota A."/>
            <person name="Yabe S."/>
        </authorList>
    </citation>
    <scope>NUCLEOTIDE SEQUENCE [LARGE SCALE GENOMIC DNA]</scope>
    <source>
        <strain evidence="14">Uno3</strain>
    </source>
</reference>
<keyword evidence="9" id="KW-0472">Membrane</keyword>
<dbReference type="PANTHER" id="PTHR43547:SF2">
    <property type="entry name" value="HYBRID SIGNAL TRANSDUCTION HISTIDINE KINASE C"/>
    <property type="match status" value="1"/>
</dbReference>
<gene>
    <name evidence="13" type="ORF">KTT_54440</name>
</gene>
<dbReference type="SUPFAM" id="SSF47384">
    <property type="entry name" value="Homodimeric domain of signal transducing histidine kinase"/>
    <property type="match status" value="2"/>
</dbReference>
<evidence type="ECO:0000256" key="2">
    <source>
        <dbReference type="ARBA" id="ARBA00012438"/>
    </source>
</evidence>
<keyword evidence="4" id="KW-0808">Transferase</keyword>
<keyword evidence="8" id="KW-0902">Two-component regulatory system</keyword>
<dbReference type="Pfam" id="PF13185">
    <property type="entry name" value="GAF_2"/>
    <property type="match status" value="1"/>
</dbReference>
<evidence type="ECO:0000313" key="14">
    <source>
        <dbReference type="Proteomes" id="UP000287352"/>
    </source>
</evidence>
<dbReference type="Gene3D" id="3.30.565.10">
    <property type="entry name" value="Histidine kinase-like ATPase, C-terminal domain"/>
    <property type="match status" value="2"/>
</dbReference>
<dbReference type="InterPro" id="IPR013656">
    <property type="entry name" value="PAS_4"/>
</dbReference>
<dbReference type="SMART" id="SM00387">
    <property type="entry name" value="HATPase_c"/>
    <property type="match status" value="2"/>
</dbReference>
<dbReference type="Gene3D" id="3.40.50.2300">
    <property type="match status" value="1"/>
</dbReference>
<dbReference type="InterPro" id="IPR001789">
    <property type="entry name" value="Sig_transdc_resp-reg_receiver"/>
</dbReference>
<dbReference type="InterPro" id="IPR005467">
    <property type="entry name" value="His_kinase_dom"/>
</dbReference>
<dbReference type="Pfam" id="PF08448">
    <property type="entry name" value="PAS_4"/>
    <property type="match status" value="1"/>
</dbReference>
<proteinExistence type="predicted"/>
<dbReference type="Gene3D" id="1.10.287.130">
    <property type="match status" value="2"/>
</dbReference>
<dbReference type="Pfam" id="PF00512">
    <property type="entry name" value="HisKA"/>
    <property type="match status" value="2"/>
</dbReference>
<dbReference type="PRINTS" id="PR00344">
    <property type="entry name" value="BCTRLSENSOR"/>
</dbReference>
<dbReference type="InterPro" id="IPR004358">
    <property type="entry name" value="Sig_transdc_His_kin-like_C"/>
</dbReference>
<dbReference type="RefSeq" id="WP_218029004.1">
    <property type="nucleotide sequence ID" value="NZ_BIFR01000002.1"/>
</dbReference>
<dbReference type="InterPro" id="IPR003594">
    <property type="entry name" value="HATPase_dom"/>
</dbReference>
<keyword evidence="3 10" id="KW-0597">Phosphoprotein</keyword>
<feature type="modified residue" description="4-aspartylphosphate" evidence="10">
    <location>
        <position position="655"/>
    </location>
</feature>
<dbReference type="CDD" id="cd17574">
    <property type="entry name" value="REC_OmpR"/>
    <property type="match status" value="1"/>
</dbReference>
<dbReference type="InterPro" id="IPR029016">
    <property type="entry name" value="GAF-like_dom_sf"/>
</dbReference>
<dbReference type="PANTHER" id="PTHR43547">
    <property type="entry name" value="TWO-COMPONENT HISTIDINE KINASE"/>
    <property type="match status" value="1"/>
</dbReference>
<evidence type="ECO:0000259" key="11">
    <source>
        <dbReference type="PROSITE" id="PS50109"/>
    </source>
</evidence>
<evidence type="ECO:0000256" key="7">
    <source>
        <dbReference type="ARBA" id="ARBA00022840"/>
    </source>
</evidence>
<accession>A0A402A9F0</accession>
<dbReference type="FunFam" id="1.10.287.130:FF:000045">
    <property type="entry name" value="Two-component system sensor histidine kinase/response regulator"/>
    <property type="match status" value="1"/>
</dbReference>
<evidence type="ECO:0000259" key="12">
    <source>
        <dbReference type="PROSITE" id="PS50110"/>
    </source>
</evidence>
<dbReference type="CDD" id="cd16922">
    <property type="entry name" value="HATPase_EvgS-ArcB-TorS-like"/>
    <property type="match status" value="1"/>
</dbReference>
<feature type="domain" description="Response regulatory" evidence="12">
    <location>
        <begin position="607"/>
        <end position="722"/>
    </location>
</feature>
<keyword evidence="5" id="KW-0547">Nucleotide-binding</keyword>
<dbReference type="InterPro" id="IPR003661">
    <property type="entry name" value="HisK_dim/P_dom"/>
</dbReference>
<dbReference type="InterPro" id="IPR011006">
    <property type="entry name" value="CheY-like_superfamily"/>
</dbReference>
<dbReference type="SUPFAM" id="SSF55781">
    <property type="entry name" value="GAF domain-like"/>
    <property type="match status" value="1"/>
</dbReference>
<keyword evidence="14" id="KW-1185">Reference proteome</keyword>
<dbReference type="Pfam" id="PF00072">
    <property type="entry name" value="Response_reg"/>
    <property type="match status" value="1"/>
</dbReference>
<dbReference type="SUPFAM" id="SSF55874">
    <property type="entry name" value="ATPase domain of HSP90 chaperone/DNA topoisomerase II/histidine kinase"/>
    <property type="match status" value="2"/>
</dbReference>
<evidence type="ECO:0000256" key="9">
    <source>
        <dbReference type="ARBA" id="ARBA00023136"/>
    </source>
</evidence>
<name>A0A402A9F0_9CHLR</name>
<evidence type="ECO:0000256" key="10">
    <source>
        <dbReference type="PROSITE-ProRule" id="PRU00169"/>
    </source>
</evidence>
<dbReference type="Gene3D" id="3.30.450.40">
    <property type="match status" value="1"/>
</dbReference>
<evidence type="ECO:0000256" key="1">
    <source>
        <dbReference type="ARBA" id="ARBA00000085"/>
    </source>
</evidence>
<dbReference type="EC" id="2.7.13.3" evidence="2"/>
<evidence type="ECO:0000256" key="5">
    <source>
        <dbReference type="ARBA" id="ARBA00022741"/>
    </source>
</evidence>
<dbReference type="PROSITE" id="PS50110">
    <property type="entry name" value="RESPONSE_REGULATORY"/>
    <property type="match status" value="1"/>
</dbReference>
<sequence length="1094" mass="122875">MGARIRARDWSSTPLGPVEHWPQSLKTIVRIMLTSRQPIWVGWGPDLINLYNDPYRAIVGGKHPEALGQPVKVVWYELWDEVEPRIKTVFEENRGTYDESLLLIMERYGYQEETYYTFSYSPVPGDQGGVEGIICANTDDTQRIIGERQIALLRTLAAETTDARTVAKACALSALSLAQSPVDLPFALIYLLDPEQKSVSLAGSSGLPPGHQAAPEQIMLNDSVIWPCQEVIQTQQPLLIENLSQLVADLPTHPWNRAPHQAALVPIAPSGQMGQRGVLIVGLNPFRRFDDGYEGFLKLVSGQIAASIASAQAYEEERKRAEALSEIDRAKTLFFSNISHEFRTPLTLLLGPIEEMRNNPDITTLNKERVEIAHRNALRLLKLVNTLLDFSRIEAGRVQARYEPTDLAHYTAELASNFRSAIETAGLKLQLQLPPLSVPIAIDKDMWEKIVFNLLSNAFKFTFEGSIEVILTEQAEEVELQVRDTGIGIAHKDLPYVFERFHRVEGAKSRSIEGSGIGLSLVQELVKLHHGTITVESIDGHGTTFTVKLPKWHHDQDSSRSLLHSTALGATPYLQEMMQWLPENTLDPIPEEPATMEHMLVFSDQPRIVLADDNGDMREYIKRLLESSFEVEAVTNGALALQAIQRHKPDLVLTDVMMPEMNGFQLLQALKEHPDTSRIPVILLSARAGEEAIIEGVQAGADDYLVKPFSARELLARVTTQIKTVRTRYEAEERLYELFMHVPAAVVILRGPTYVVELANPTTLKIWGRTSEQVLHVPLFEALPEVRGQGLEPLLEGVMTTGIPYTGEELKVAIDRMGTGVLEDTYFTFVYTPLRDANQVIEGVMVFAYEVTDQVLARRKIEELSRQKDEFLGIASHELKTPITSLKAYTQLLQRQFQRAGDDRAVSLLHKMESQVDRLTHLIADLLDVTKIENGHLLFSKTTFDMEKLIQEVVEDLQRTTSKHTIKYEASSSIELYADRERIEQVLINLLSNAIKYSPQADTIIVRTTRTEDTLFTSVQDFGIGIAQEKQAHLFERFYRVEGDTQLTYPGLGLGLYISAEFVKRHQGTIWVESQEGQGTTITFSLPLHAPHQG</sequence>
<dbReference type="SUPFAM" id="SSF55785">
    <property type="entry name" value="PYP-like sensor domain (PAS domain)"/>
    <property type="match status" value="2"/>
</dbReference>
<dbReference type="SUPFAM" id="SSF52172">
    <property type="entry name" value="CheY-like"/>
    <property type="match status" value="1"/>
</dbReference>
<evidence type="ECO:0000256" key="6">
    <source>
        <dbReference type="ARBA" id="ARBA00022777"/>
    </source>
</evidence>
<dbReference type="FunFam" id="1.10.287.130:FF:000001">
    <property type="entry name" value="Two-component sensor histidine kinase"/>
    <property type="match status" value="1"/>
</dbReference>
<comment type="caution">
    <text evidence="13">The sequence shown here is derived from an EMBL/GenBank/DDBJ whole genome shotgun (WGS) entry which is preliminary data.</text>
</comment>
<dbReference type="SMART" id="SM00448">
    <property type="entry name" value="REC"/>
    <property type="match status" value="1"/>
</dbReference>
<dbReference type="FunFam" id="3.30.565.10:FF:000037">
    <property type="entry name" value="Hybrid sensor histidine kinase/response regulator"/>
    <property type="match status" value="1"/>
</dbReference>
<evidence type="ECO:0000256" key="4">
    <source>
        <dbReference type="ARBA" id="ARBA00022679"/>
    </source>
</evidence>
<dbReference type="InterPro" id="IPR003018">
    <property type="entry name" value="GAF"/>
</dbReference>
<dbReference type="Pfam" id="PF02518">
    <property type="entry name" value="HATPase_c"/>
    <property type="match status" value="2"/>
</dbReference>
<dbReference type="InterPro" id="IPR035965">
    <property type="entry name" value="PAS-like_dom_sf"/>
</dbReference>
<keyword evidence="7" id="KW-0067">ATP-binding</keyword>
<feature type="domain" description="Histidine kinase" evidence="11">
    <location>
        <begin position="337"/>
        <end position="553"/>
    </location>
</feature>
<dbReference type="EMBL" id="BIFR01000002">
    <property type="protein sequence ID" value="GCE15585.1"/>
    <property type="molecule type" value="Genomic_DNA"/>
</dbReference>
<dbReference type="GO" id="GO:0005524">
    <property type="term" value="F:ATP binding"/>
    <property type="evidence" value="ECO:0007669"/>
    <property type="project" value="UniProtKB-KW"/>
</dbReference>
<keyword evidence="6" id="KW-0418">Kinase</keyword>
<protein>
    <recommendedName>
        <fullName evidence="2">histidine kinase</fullName>
        <ecNumber evidence="2">2.7.13.3</ecNumber>
    </recommendedName>
</protein>